<accession>A0A0S7C2N1</accession>
<dbReference type="RefSeq" id="WP_062040165.1">
    <property type="nucleotide sequence ID" value="NZ_DF968182.1"/>
</dbReference>
<dbReference type="InterPro" id="IPR054331">
    <property type="entry name" value="LiaF_TM"/>
</dbReference>
<feature type="transmembrane region" description="Helical" evidence="1">
    <location>
        <begin position="92"/>
        <end position="115"/>
    </location>
</feature>
<reference evidence="4" key="1">
    <citation type="journal article" date="2015" name="Genome Announc.">
        <title>Draft Genome Sequence of Bacteroidales Strain TBC1, a Novel Isolate from a Methanogenic Wastewater Treatment System.</title>
        <authorList>
            <person name="Tourlousse D.M."/>
            <person name="Matsuura N."/>
            <person name="Sun L."/>
            <person name="Toyonaga M."/>
            <person name="Kuroda K."/>
            <person name="Ohashi A."/>
            <person name="Cruz R."/>
            <person name="Yamaguchi T."/>
            <person name="Sekiguchi Y."/>
        </authorList>
    </citation>
    <scope>NUCLEOTIDE SEQUENCE [LARGE SCALE GENOMIC DNA]</scope>
    <source>
        <strain evidence="4">TBC1</strain>
    </source>
</reference>
<evidence type="ECO:0000256" key="1">
    <source>
        <dbReference type="SAM" id="Phobius"/>
    </source>
</evidence>
<gene>
    <name evidence="4" type="ORF">TBC1_111422</name>
</gene>
<evidence type="ECO:0000313" key="4">
    <source>
        <dbReference type="EMBL" id="GAP43272.1"/>
    </source>
</evidence>
<evidence type="ECO:0000259" key="3">
    <source>
        <dbReference type="Pfam" id="PF22570"/>
    </source>
</evidence>
<keyword evidence="5" id="KW-1185">Reference proteome</keyword>
<feature type="domain" description="LiaF transmembrane" evidence="3">
    <location>
        <begin position="20"/>
        <end position="111"/>
    </location>
</feature>
<dbReference type="EMBL" id="DF968182">
    <property type="protein sequence ID" value="GAP43272.1"/>
    <property type="molecule type" value="Genomic_DNA"/>
</dbReference>
<feature type="domain" description="Cell wall-active antibiotics response LiaF-like C-terminal" evidence="2">
    <location>
        <begin position="153"/>
        <end position="208"/>
    </location>
</feature>
<dbReference type="PANTHER" id="PTHR40763:SF5">
    <property type="entry name" value="MEMBRANE PROTEIN"/>
    <property type="match status" value="1"/>
</dbReference>
<dbReference type="Pfam" id="PF22570">
    <property type="entry name" value="LiaF-TM"/>
    <property type="match status" value="1"/>
</dbReference>
<dbReference type="AlphaFoldDB" id="A0A0S7C2N1"/>
<dbReference type="InterPro" id="IPR024425">
    <property type="entry name" value="LiaF-like_C"/>
</dbReference>
<feature type="transmembrane region" description="Helical" evidence="1">
    <location>
        <begin position="20"/>
        <end position="37"/>
    </location>
</feature>
<protein>
    <submittedName>
        <fullName evidence="4">Predicted membrane protein</fullName>
    </submittedName>
</protein>
<sequence>MENNLNRNPLNRTWHLETTLVGLAIIAFGLLYMLRNMGVVNDAAWRVIFSWPSLLIVVGLINFAGKHYGWGTILVVVGLIFLQGRIEGFNMLGYFWPVVIILVGLAVIFSHTTLFRSLKRERVTSGSDDFIEDVAVFGGSERVIHTPSMRGGKVIAIFGGSKLDLTQCQLSEGDNVLEMVAIFGGSTLLVPSDWNVKMEVFNIFGGFADKRRNINVDYNKTLVIKGVAIFGGGELKSF</sequence>
<organism evidence="4">
    <name type="scientific">Lentimicrobium saccharophilum</name>
    <dbReference type="NCBI Taxonomy" id="1678841"/>
    <lineage>
        <taxon>Bacteria</taxon>
        <taxon>Pseudomonadati</taxon>
        <taxon>Bacteroidota</taxon>
        <taxon>Bacteroidia</taxon>
        <taxon>Bacteroidales</taxon>
        <taxon>Lentimicrobiaceae</taxon>
        <taxon>Lentimicrobium</taxon>
    </lineage>
</organism>
<keyword evidence="1" id="KW-1133">Transmembrane helix</keyword>
<evidence type="ECO:0000259" key="2">
    <source>
        <dbReference type="Pfam" id="PF09922"/>
    </source>
</evidence>
<dbReference type="PANTHER" id="PTHR40763">
    <property type="entry name" value="MEMBRANE PROTEIN-RELATED"/>
    <property type="match status" value="1"/>
</dbReference>
<keyword evidence="1" id="KW-0812">Transmembrane</keyword>
<dbReference type="Proteomes" id="UP000053091">
    <property type="component" value="Unassembled WGS sequence"/>
</dbReference>
<dbReference type="Pfam" id="PF09922">
    <property type="entry name" value="LiaF-like_C"/>
    <property type="match status" value="1"/>
</dbReference>
<keyword evidence="1" id="KW-0472">Membrane</keyword>
<dbReference type="STRING" id="1678841.TBC1_111422"/>
<name>A0A0S7C2N1_9BACT</name>
<dbReference type="OrthoDB" id="129627at2"/>
<proteinExistence type="predicted"/>
<evidence type="ECO:0000313" key="5">
    <source>
        <dbReference type="Proteomes" id="UP000053091"/>
    </source>
</evidence>
<feature type="transmembrane region" description="Helical" evidence="1">
    <location>
        <begin position="43"/>
        <end position="61"/>
    </location>
</feature>
<feature type="transmembrane region" description="Helical" evidence="1">
    <location>
        <begin position="68"/>
        <end position="86"/>
    </location>
</feature>